<keyword evidence="3" id="KW-1185">Reference proteome</keyword>
<dbReference type="EMBL" id="JAVRHY010000006">
    <property type="protein sequence ID" value="MDT0618640.1"/>
    <property type="molecule type" value="Genomic_DNA"/>
</dbReference>
<evidence type="ECO:0000313" key="3">
    <source>
        <dbReference type="Proteomes" id="UP001259982"/>
    </source>
</evidence>
<protein>
    <recommendedName>
        <fullName evidence="4">EF-hand domain-containing protein</fullName>
    </recommendedName>
</protein>
<dbReference type="RefSeq" id="WP_311658803.1">
    <property type="nucleotide sequence ID" value="NZ_JAVRHY010000006.1"/>
</dbReference>
<organism evidence="2 3">
    <name type="scientific">Spectribacter acetivorans</name>
    <dbReference type="NCBI Taxonomy" id="3075603"/>
    <lineage>
        <taxon>Bacteria</taxon>
        <taxon>Pseudomonadati</taxon>
        <taxon>Pseudomonadota</taxon>
        <taxon>Gammaproteobacteria</taxon>
        <taxon>Salinisphaerales</taxon>
        <taxon>Salinisphaeraceae</taxon>
        <taxon>Spectribacter</taxon>
    </lineage>
</organism>
<name>A0ABU3B833_9GAMM</name>
<evidence type="ECO:0008006" key="4">
    <source>
        <dbReference type="Google" id="ProtNLM"/>
    </source>
</evidence>
<evidence type="ECO:0000313" key="2">
    <source>
        <dbReference type="EMBL" id="MDT0618640.1"/>
    </source>
</evidence>
<reference evidence="2 3" key="1">
    <citation type="submission" date="2023-09" db="EMBL/GenBank/DDBJ databases">
        <authorList>
            <person name="Rey-Velasco X."/>
        </authorList>
    </citation>
    <scope>NUCLEOTIDE SEQUENCE [LARGE SCALE GENOMIC DNA]</scope>
    <source>
        <strain evidence="2 3">P385</strain>
    </source>
</reference>
<gene>
    <name evidence="2" type="ORF">RM531_09130</name>
</gene>
<accession>A0ABU3B833</accession>
<evidence type="ECO:0000256" key="1">
    <source>
        <dbReference type="SAM" id="MobiDB-lite"/>
    </source>
</evidence>
<proteinExistence type="predicted"/>
<dbReference type="Proteomes" id="UP001259982">
    <property type="component" value="Unassembled WGS sequence"/>
</dbReference>
<sequence>MKAILKHIPESRRGPLVVLLAFLGLFGATEINRVIYQYVEGAYTVGGIRSASRGQEVDDVERMSQLLALPVNAAATDGEGEITPDQLQALFTGPQEEVKPRPPVRAMTPVNNNDNAGASRRSAIARAPAPSAAARKPKTDWGALARQSIAVQAATTRGAFINGRFYAVGSEVDGVVLKGKDEESVPRLASVSPTAVSIAVGNGQFEFPME</sequence>
<feature type="region of interest" description="Disordered" evidence="1">
    <location>
        <begin position="96"/>
        <end position="117"/>
    </location>
</feature>
<comment type="caution">
    <text evidence="2">The sequence shown here is derived from an EMBL/GenBank/DDBJ whole genome shotgun (WGS) entry which is preliminary data.</text>
</comment>